<keyword evidence="6" id="KW-0175">Coiled coil</keyword>
<feature type="region of interest" description="Disordered" evidence="7">
    <location>
        <begin position="185"/>
        <end position="338"/>
    </location>
</feature>
<dbReference type="AlphaFoldDB" id="B2VVZ8"/>
<evidence type="ECO:0000256" key="4">
    <source>
        <dbReference type="ARBA" id="ARBA00023163"/>
    </source>
</evidence>
<evidence type="ECO:0000259" key="8">
    <source>
        <dbReference type="PROSITE" id="PS50217"/>
    </source>
</evidence>
<dbReference type="PROSITE" id="PS50217">
    <property type="entry name" value="BZIP"/>
    <property type="match status" value="1"/>
</dbReference>
<dbReference type="eggNOG" id="KOG1414">
    <property type="taxonomic scope" value="Eukaryota"/>
</dbReference>
<feature type="region of interest" description="Disordered" evidence="7">
    <location>
        <begin position="676"/>
        <end position="697"/>
    </location>
</feature>
<dbReference type="EMBL" id="DS231615">
    <property type="protein sequence ID" value="EDU40798.1"/>
    <property type="molecule type" value="Genomic_DNA"/>
</dbReference>
<evidence type="ECO:0000256" key="6">
    <source>
        <dbReference type="SAM" id="Coils"/>
    </source>
</evidence>
<accession>B2VVZ8</accession>
<feature type="region of interest" description="Disordered" evidence="7">
    <location>
        <begin position="502"/>
        <end position="565"/>
    </location>
</feature>
<dbReference type="Proteomes" id="UP000001471">
    <property type="component" value="Unassembled WGS sequence"/>
</dbReference>
<dbReference type="Pfam" id="PF00170">
    <property type="entry name" value="bZIP_1"/>
    <property type="match status" value="1"/>
</dbReference>
<feature type="compositionally biased region" description="Polar residues" evidence="7">
    <location>
        <begin position="439"/>
        <end position="455"/>
    </location>
</feature>
<feature type="compositionally biased region" description="Low complexity" evidence="7">
    <location>
        <begin position="463"/>
        <end position="477"/>
    </location>
</feature>
<feature type="compositionally biased region" description="Polar residues" evidence="7">
    <location>
        <begin position="502"/>
        <end position="522"/>
    </location>
</feature>
<proteinExistence type="predicted"/>
<dbReference type="InParanoid" id="B2VVZ8"/>
<evidence type="ECO:0000256" key="5">
    <source>
        <dbReference type="ARBA" id="ARBA00023242"/>
    </source>
</evidence>
<keyword evidence="4" id="KW-0804">Transcription</keyword>
<dbReference type="STRING" id="426418.B2VVZ8"/>
<organism evidence="9 10">
    <name type="scientific">Pyrenophora tritici-repentis (strain Pt-1C-BFP)</name>
    <name type="common">Wheat tan spot fungus</name>
    <name type="synonym">Drechslera tritici-repentis</name>
    <dbReference type="NCBI Taxonomy" id="426418"/>
    <lineage>
        <taxon>Eukaryota</taxon>
        <taxon>Fungi</taxon>
        <taxon>Dikarya</taxon>
        <taxon>Ascomycota</taxon>
        <taxon>Pezizomycotina</taxon>
        <taxon>Dothideomycetes</taxon>
        <taxon>Pleosporomycetidae</taxon>
        <taxon>Pleosporales</taxon>
        <taxon>Pleosporineae</taxon>
        <taxon>Pleosporaceae</taxon>
        <taxon>Pyrenophora</taxon>
    </lineage>
</organism>
<dbReference type="OMA" id="CESTWID"/>
<dbReference type="InterPro" id="IPR021756">
    <property type="entry name" value="TF_Aft1_HRR"/>
</dbReference>
<dbReference type="SMART" id="SM00338">
    <property type="entry name" value="BRLZ"/>
    <property type="match status" value="1"/>
</dbReference>
<dbReference type="Gene3D" id="1.20.5.170">
    <property type="match status" value="1"/>
</dbReference>
<dbReference type="GO" id="GO:0005634">
    <property type="term" value="C:nucleus"/>
    <property type="evidence" value="ECO:0007669"/>
    <property type="project" value="UniProtKB-SubCell"/>
</dbReference>
<feature type="compositionally biased region" description="Polar residues" evidence="7">
    <location>
        <begin position="542"/>
        <end position="565"/>
    </location>
</feature>
<evidence type="ECO:0000313" key="10">
    <source>
        <dbReference type="Proteomes" id="UP000001471"/>
    </source>
</evidence>
<feature type="compositionally biased region" description="Polar residues" evidence="7">
    <location>
        <begin position="687"/>
        <end position="697"/>
    </location>
</feature>
<dbReference type="PANTHER" id="PTHR19304">
    <property type="entry name" value="CYCLIC-AMP RESPONSE ELEMENT BINDING PROTEIN"/>
    <property type="match status" value="1"/>
</dbReference>
<feature type="compositionally biased region" description="Polar residues" evidence="7">
    <location>
        <begin position="196"/>
        <end position="244"/>
    </location>
</feature>
<dbReference type="GO" id="GO:0003700">
    <property type="term" value="F:DNA-binding transcription factor activity"/>
    <property type="evidence" value="ECO:0007669"/>
    <property type="project" value="InterPro"/>
</dbReference>
<dbReference type="FunFam" id="1.20.5.170:FF:000053">
    <property type="entry name" value="BZIP transcription factor AtfA"/>
    <property type="match status" value="1"/>
</dbReference>
<evidence type="ECO:0000256" key="1">
    <source>
        <dbReference type="ARBA" id="ARBA00004123"/>
    </source>
</evidence>
<dbReference type="GO" id="GO:0003677">
    <property type="term" value="F:DNA binding"/>
    <property type="evidence" value="ECO:0007669"/>
    <property type="project" value="UniProtKB-KW"/>
</dbReference>
<feature type="domain" description="BZIP" evidence="8">
    <location>
        <begin position="558"/>
        <end position="621"/>
    </location>
</feature>
<dbReference type="HOGENOM" id="CLU_395434_0_0_1"/>
<name>B2VVZ8_PYRTR</name>
<dbReference type="CDD" id="cd14687">
    <property type="entry name" value="bZIP_ATF2"/>
    <property type="match status" value="1"/>
</dbReference>
<gene>
    <name evidence="9" type="ORF">PTRG_01360</name>
</gene>
<feature type="region of interest" description="Disordered" evidence="7">
    <location>
        <begin position="359"/>
        <end position="411"/>
    </location>
</feature>
<dbReference type="InterPro" id="IPR051027">
    <property type="entry name" value="bZIP_transcription_factors"/>
</dbReference>
<evidence type="ECO:0000256" key="7">
    <source>
        <dbReference type="SAM" id="MobiDB-lite"/>
    </source>
</evidence>
<keyword evidence="2" id="KW-0805">Transcription regulation</keyword>
<keyword evidence="3" id="KW-0238">DNA-binding</keyword>
<dbReference type="Pfam" id="PF11785">
    <property type="entry name" value="Aft1_OSA"/>
    <property type="match status" value="1"/>
</dbReference>
<dbReference type="Pfam" id="PF11786">
    <property type="entry name" value="Aft1_HRA"/>
    <property type="match status" value="1"/>
</dbReference>
<dbReference type="PRINTS" id="PR00043">
    <property type="entry name" value="LEUZIPPRJUN"/>
</dbReference>
<feature type="region of interest" description="Disordered" evidence="7">
    <location>
        <begin position="435"/>
        <end position="489"/>
    </location>
</feature>
<keyword evidence="5" id="KW-0539">Nucleus</keyword>
<dbReference type="InterPro" id="IPR046347">
    <property type="entry name" value="bZIP_sf"/>
</dbReference>
<dbReference type="InterPro" id="IPR020956">
    <property type="entry name" value="TF_Aft1_OSM"/>
</dbReference>
<dbReference type="InterPro" id="IPR021755">
    <property type="entry name" value="TF_Aft1_HRA"/>
</dbReference>
<dbReference type="InterPro" id="IPR002112">
    <property type="entry name" value="Leuzip_Jun"/>
</dbReference>
<dbReference type="OrthoDB" id="295274at2759"/>
<reference evidence="10" key="1">
    <citation type="journal article" date="2013" name="G3 (Bethesda)">
        <title>Comparative genomics of a plant-pathogenic fungus, Pyrenophora tritici-repentis, reveals transduplication and the impact of repeat elements on pathogenicity and population divergence.</title>
        <authorList>
            <person name="Manning V.A."/>
            <person name="Pandelova I."/>
            <person name="Dhillon B."/>
            <person name="Wilhelm L.J."/>
            <person name="Goodwin S.B."/>
            <person name="Berlin A.M."/>
            <person name="Figueroa M."/>
            <person name="Freitag M."/>
            <person name="Hane J.K."/>
            <person name="Henrissat B."/>
            <person name="Holman W.H."/>
            <person name="Kodira C.D."/>
            <person name="Martin J."/>
            <person name="Oliver R.P."/>
            <person name="Robbertse B."/>
            <person name="Schackwitz W."/>
            <person name="Schwartz D.C."/>
            <person name="Spatafora J.W."/>
            <person name="Turgeon B.G."/>
            <person name="Yandava C."/>
            <person name="Young S."/>
            <person name="Zhou S."/>
            <person name="Zeng Q."/>
            <person name="Grigoriev I.V."/>
            <person name="Ma L.-J."/>
            <person name="Ciuffetti L.M."/>
        </authorList>
    </citation>
    <scope>NUCLEOTIDE SEQUENCE [LARGE SCALE GENOMIC DNA]</scope>
    <source>
        <strain evidence="10">Pt-1C-BFP</strain>
    </source>
</reference>
<evidence type="ECO:0000256" key="2">
    <source>
        <dbReference type="ARBA" id="ARBA00023015"/>
    </source>
</evidence>
<dbReference type="Pfam" id="PF11787">
    <property type="entry name" value="Aft1_HRR"/>
    <property type="match status" value="1"/>
</dbReference>
<comment type="subcellular location">
    <subcellularLocation>
        <location evidence="1">Nucleus</location>
    </subcellularLocation>
</comment>
<dbReference type="SUPFAM" id="SSF57959">
    <property type="entry name" value="Leucine zipper domain"/>
    <property type="match status" value="1"/>
</dbReference>
<evidence type="ECO:0000256" key="3">
    <source>
        <dbReference type="ARBA" id="ARBA00023125"/>
    </source>
</evidence>
<dbReference type="InterPro" id="IPR004827">
    <property type="entry name" value="bZIP"/>
</dbReference>
<sequence length="697" mass="74258">MSILCAPNAVVGCAWGLIAEEMLGGRYDLLLVHGTTGPLCVRSTDIEMTKCIGKKKRHAAGATLDWHGGVKGRCAEGTDTLSGYMCESTWIDETWVNRGLERDRQAAESQQLSSAAVALTVVVVPIAQFLGRNAARRRSTRSIIRIETALPRIGCARFLFAENSVICEARVGSVRPVGELRAVKSRVESKEVKAQVPQTIAQDTAATSPPQSMAAATQTARTSSPSATMSSPKDSKNSLPPTTKTAEESVKSESSPKVQPATTEAASNADPKPATSNAQPLAPPPKPAPTTTGDTPDYFNTVHNPFSLEPNVFEQSFGGESGSLQTPGGRPILPPVANITSPAPLPGITPGWQGLRAGPLSPAMLSGPTGQTDYFSESFRGFPTPNESSLRTGLTPGGGGSMFPAPSPNSQAIFNLQGAGVTPGTADFQQSALRAAAQHQANNKPTSNAPTSQPEVATAGMDRPNNNYQQAQQPQHRAQNDPYSNHDVSSAANDLLSFASQNGAARNNQPPYSMAPQQQSMNAGHMPVQPVSANHGRRDTKGSINSVQSAETGDFSESGQSEQNKTGTRVAALKCRQRKKQWLANLQAKVELFSTENDALSATVTQLREEIVNLKTLLLAHKDCPVSQAQGLQGPAMNNFLGSDINHQNPYGIAQMQPNGVHMMPMQQGQMMNRFVYPSHPPRQHSPEAQQHGRYQS</sequence>
<evidence type="ECO:0000313" key="9">
    <source>
        <dbReference type="EMBL" id="EDU40798.1"/>
    </source>
</evidence>
<protein>
    <submittedName>
        <fullName evidence="9">BZIP transcription factor (AtfA)</fullName>
    </submittedName>
</protein>
<feature type="coiled-coil region" evidence="6">
    <location>
        <begin position="583"/>
        <end position="617"/>
    </location>
</feature>